<keyword evidence="1" id="KW-1133">Transmembrane helix</keyword>
<proteinExistence type="predicted"/>
<keyword evidence="1" id="KW-0812">Transmembrane</keyword>
<organism evidence="2">
    <name type="scientific">Picea glauca</name>
    <name type="common">White spruce</name>
    <name type="synonym">Pinus glauca</name>
    <dbReference type="NCBI Taxonomy" id="3330"/>
    <lineage>
        <taxon>Eukaryota</taxon>
        <taxon>Viridiplantae</taxon>
        <taxon>Streptophyta</taxon>
        <taxon>Embryophyta</taxon>
        <taxon>Tracheophyta</taxon>
        <taxon>Spermatophyta</taxon>
        <taxon>Pinopsida</taxon>
        <taxon>Pinidae</taxon>
        <taxon>Conifers I</taxon>
        <taxon>Pinales</taxon>
        <taxon>Pinaceae</taxon>
        <taxon>Picea</taxon>
    </lineage>
</organism>
<evidence type="ECO:0000256" key="1">
    <source>
        <dbReference type="SAM" id="Phobius"/>
    </source>
</evidence>
<accession>A0A101M0Z8</accession>
<feature type="transmembrane region" description="Helical" evidence="1">
    <location>
        <begin position="41"/>
        <end position="74"/>
    </location>
</feature>
<name>A0A101M0Z8_PICGL</name>
<comment type="caution">
    <text evidence="2">The sequence shown here is derived from an EMBL/GenBank/DDBJ whole genome shotgun (WGS) entry which is preliminary data.</text>
</comment>
<dbReference type="EMBL" id="LKAM01000004">
    <property type="protein sequence ID" value="KUM48917.1"/>
    <property type="molecule type" value="Genomic_DNA"/>
</dbReference>
<reference evidence="2" key="1">
    <citation type="journal article" date="2015" name="Genome Biol. Evol.">
        <title>Organellar Genomes of White Spruce (Picea glauca): Assembly and Annotation.</title>
        <authorList>
            <person name="Jackman S.D."/>
            <person name="Warren R.L."/>
            <person name="Gibb E.A."/>
            <person name="Vandervalk B.P."/>
            <person name="Mohamadi H."/>
            <person name="Chu J."/>
            <person name="Raymond A."/>
            <person name="Pleasance S."/>
            <person name="Coope R."/>
            <person name="Wildung M.R."/>
            <person name="Ritland C.E."/>
            <person name="Bousquet J."/>
            <person name="Jones S.J."/>
            <person name="Bohlmann J."/>
            <person name="Birol I."/>
        </authorList>
    </citation>
    <scope>NUCLEOTIDE SEQUENCE [LARGE SCALE GENOMIC DNA]</scope>
    <source>
        <tissue evidence="2">Flushing bud</tissue>
    </source>
</reference>
<keyword evidence="1" id="KW-0472">Membrane</keyword>
<sequence>MSPQIRNSLLRGVGEDNLPSFSQSPVTFCLQQRPNQIQQPVLILTLLALCIPCACSLATVFSTLIMYICIYLYISFSLCVCHYDCLQPSNDWIDYRLSAIGNDPMSVPHSLTWPRTVPYRVGCSSL</sequence>
<dbReference type="AlphaFoldDB" id="A0A101M0Z8"/>
<keyword evidence="2" id="KW-0496">Mitochondrion</keyword>
<geneLocation type="mitochondrion" evidence="2"/>
<gene>
    <name evidence="2" type="ORF">ABT39_MTgene4253</name>
</gene>
<evidence type="ECO:0000313" key="2">
    <source>
        <dbReference type="EMBL" id="KUM48917.1"/>
    </source>
</evidence>
<protein>
    <submittedName>
        <fullName evidence="2">Uncharacterized protein</fullName>
    </submittedName>
</protein>